<dbReference type="EC" id="2.7.7.60" evidence="7"/>
<organism evidence="8 9">
    <name type="scientific">Salicibibacter kimchii</name>
    <dbReference type="NCBI Taxonomy" id="2099786"/>
    <lineage>
        <taxon>Bacteria</taxon>
        <taxon>Bacillati</taxon>
        <taxon>Bacillota</taxon>
        <taxon>Bacilli</taxon>
        <taxon>Bacillales</taxon>
        <taxon>Bacillaceae</taxon>
        <taxon>Salicibibacter</taxon>
    </lineage>
</organism>
<dbReference type="GO" id="GO:0050518">
    <property type="term" value="F:2-C-methyl-D-erythritol 4-phosphate cytidylyltransferase activity"/>
    <property type="evidence" value="ECO:0007669"/>
    <property type="project" value="UniProtKB-UniRule"/>
</dbReference>
<evidence type="ECO:0000313" key="9">
    <source>
        <dbReference type="Proteomes" id="UP000252100"/>
    </source>
</evidence>
<reference evidence="8 9" key="1">
    <citation type="journal article" date="2018" name="J. Microbiol.">
        <title>Salicibibacter kimchii gen. nov., sp. nov., a moderately halophilic and alkalitolerant bacterium in the family Bacillaceae, isolated from kimchi.</title>
        <authorList>
            <person name="Jang J.Y."/>
            <person name="Oh Y.J."/>
            <person name="Lim S.K."/>
            <person name="Park H.K."/>
            <person name="Lee C."/>
            <person name="Kim J.Y."/>
            <person name="Lee M.A."/>
            <person name="Choi H.J."/>
        </authorList>
    </citation>
    <scope>NUCLEOTIDE SEQUENCE [LARGE SCALE GENOMIC DNA]</scope>
    <source>
        <strain evidence="8 9">NKC1-1</strain>
    </source>
</reference>
<feature type="site" description="Transition state stabilizer" evidence="7">
    <location>
        <position position="22"/>
    </location>
</feature>
<dbReference type="InterPro" id="IPR018294">
    <property type="entry name" value="ISPD_synthase_CS"/>
</dbReference>
<keyword evidence="9" id="KW-1185">Reference proteome</keyword>
<dbReference type="FunFam" id="3.90.550.10:FF:000003">
    <property type="entry name" value="2-C-methyl-D-erythritol 4-phosphate cytidylyltransferase"/>
    <property type="match status" value="1"/>
</dbReference>
<dbReference type="AlphaFoldDB" id="A0A345C098"/>
<dbReference type="Proteomes" id="UP000252100">
    <property type="component" value="Chromosome"/>
</dbReference>
<evidence type="ECO:0000256" key="2">
    <source>
        <dbReference type="ARBA" id="ARBA00004787"/>
    </source>
</evidence>
<comment type="pathway">
    <text evidence="2 7">Isoprenoid biosynthesis; isopentenyl diphosphate biosynthesis via DXP pathway; isopentenyl diphosphate from 1-deoxy-D-xylulose 5-phosphate: step 2/6.</text>
</comment>
<dbReference type="EMBL" id="CP031092">
    <property type="protein sequence ID" value="AXF56629.1"/>
    <property type="molecule type" value="Genomic_DNA"/>
</dbReference>
<keyword evidence="5 7" id="KW-0548">Nucleotidyltransferase</keyword>
<sequence>MAYTVIIPAAGQGKRMNAGANKQFLTIRAVPLIVRTLQIFERDEACEAMIVVANKDEIIEMKQLFTEYGLRKVTAIVPGGQERQESVYAGLLEINQSEGVVLVHDGARPFVRPEEIRRLAAEVGETQGAVLATKVKDTIKKGSREQVVTETLARDELWAVQTPQAFSYKLLKRAHDVAKKQDFAGTDDAGLVEHIGGTIRLVPGNEENIKLTTPYDIGIAEMILEERKEDQHENRARF</sequence>
<dbReference type="CDD" id="cd02516">
    <property type="entry name" value="CDP-ME_synthetase"/>
    <property type="match status" value="1"/>
</dbReference>
<feature type="site" description="Transition state stabilizer" evidence="7">
    <location>
        <position position="15"/>
    </location>
</feature>
<dbReference type="Gene3D" id="3.90.550.10">
    <property type="entry name" value="Spore Coat Polysaccharide Biosynthesis Protein SpsA, Chain A"/>
    <property type="match status" value="1"/>
</dbReference>
<dbReference type="UniPathway" id="UPA00056">
    <property type="reaction ID" value="UER00093"/>
</dbReference>
<dbReference type="InterPro" id="IPR050088">
    <property type="entry name" value="IspD/TarI_cytidylyltransf_bact"/>
</dbReference>
<dbReference type="PROSITE" id="PS01295">
    <property type="entry name" value="ISPD"/>
    <property type="match status" value="1"/>
</dbReference>
<accession>A0A345C098</accession>
<name>A0A345C098_9BACI</name>
<dbReference type="HAMAP" id="MF_00108">
    <property type="entry name" value="IspD"/>
    <property type="match status" value="1"/>
</dbReference>
<dbReference type="KEGG" id="rue:DT065_11805"/>
<dbReference type="InterPro" id="IPR034683">
    <property type="entry name" value="IspD/TarI"/>
</dbReference>
<dbReference type="InterPro" id="IPR001228">
    <property type="entry name" value="IspD"/>
</dbReference>
<dbReference type="OrthoDB" id="9806837at2"/>
<dbReference type="NCBIfam" id="TIGR00453">
    <property type="entry name" value="ispD"/>
    <property type="match status" value="1"/>
</dbReference>
<dbReference type="InterPro" id="IPR029044">
    <property type="entry name" value="Nucleotide-diphossugar_trans"/>
</dbReference>
<evidence type="ECO:0000256" key="4">
    <source>
        <dbReference type="ARBA" id="ARBA00022679"/>
    </source>
</evidence>
<dbReference type="Pfam" id="PF01128">
    <property type="entry name" value="IspD"/>
    <property type="match status" value="1"/>
</dbReference>
<comment type="catalytic activity">
    <reaction evidence="1 7">
        <text>2-C-methyl-D-erythritol 4-phosphate + CTP + H(+) = 4-CDP-2-C-methyl-D-erythritol + diphosphate</text>
        <dbReference type="Rhea" id="RHEA:13429"/>
        <dbReference type="ChEBI" id="CHEBI:15378"/>
        <dbReference type="ChEBI" id="CHEBI:33019"/>
        <dbReference type="ChEBI" id="CHEBI:37563"/>
        <dbReference type="ChEBI" id="CHEBI:57823"/>
        <dbReference type="ChEBI" id="CHEBI:58262"/>
        <dbReference type="EC" id="2.7.7.60"/>
    </reaction>
</comment>
<comment type="function">
    <text evidence="7">Catalyzes the formation of 4-diphosphocytidyl-2-C-methyl-D-erythritol from CTP and 2-C-methyl-D-erythritol 4-phosphate (MEP).</text>
</comment>
<keyword evidence="6 7" id="KW-0414">Isoprene biosynthesis</keyword>
<dbReference type="GO" id="GO:0019288">
    <property type="term" value="P:isopentenyl diphosphate biosynthetic process, methylerythritol 4-phosphate pathway"/>
    <property type="evidence" value="ECO:0007669"/>
    <property type="project" value="UniProtKB-UniRule"/>
</dbReference>
<feature type="site" description="Positions MEP for the nucleophilic attack" evidence="7">
    <location>
        <position position="210"/>
    </location>
</feature>
<dbReference type="PANTHER" id="PTHR32125:SF4">
    <property type="entry name" value="2-C-METHYL-D-ERYTHRITOL 4-PHOSPHATE CYTIDYLYLTRANSFERASE, CHLOROPLASTIC"/>
    <property type="match status" value="1"/>
</dbReference>
<feature type="site" description="Positions MEP for the nucleophilic attack" evidence="7">
    <location>
        <position position="154"/>
    </location>
</feature>
<dbReference type="RefSeq" id="WP_114373583.1">
    <property type="nucleotide sequence ID" value="NZ_CP031092.1"/>
</dbReference>
<dbReference type="SUPFAM" id="SSF53448">
    <property type="entry name" value="Nucleotide-diphospho-sugar transferases"/>
    <property type="match status" value="1"/>
</dbReference>
<gene>
    <name evidence="7 8" type="primary">ispD</name>
    <name evidence="8" type="ORF">DT065_11805</name>
</gene>
<evidence type="ECO:0000256" key="6">
    <source>
        <dbReference type="ARBA" id="ARBA00023229"/>
    </source>
</evidence>
<dbReference type="PANTHER" id="PTHR32125">
    <property type="entry name" value="2-C-METHYL-D-ERYTHRITOL 4-PHOSPHATE CYTIDYLYLTRANSFERASE, CHLOROPLASTIC"/>
    <property type="match status" value="1"/>
</dbReference>
<evidence type="ECO:0000256" key="5">
    <source>
        <dbReference type="ARBA" id="ARBA00022695"/>
    </source>
</evidence>
<keyword evidence="4 7" id="KW-0808">Transferase</keyword>
<evidence type="ECO:0000313" key="8">
    <source>
        <dbReference type="EMBL" id="AXF56629.1"/>
    </source>
</evidence>
<evidence type="ECO:0000256" key="7">
    <source>
        <dbReference type="HAMAP-Rule" id="MF_00108"/>
    </source>
</evidence>
<evidence type="ECO:0000256" key="1">
    <source>
        <dbReference type="ARBA" id="ARBA00001282"/>
    </source>
</evidence>
<comment type="similarity">
    <text evidence="3 7">Belongs to the IspD/TarI cytidylyltransferase family. IspD subfamily.</text>
</comment>
<proteinExistence type="inferred from homology"/>
<protein>
    <recommendedName>
        <fullName evidence="7">2-C-methyl-D-erythritol 4-phosphate cytidylyltransferase</fullName>
        <ecNumber evidence="7">2.7.7.60</ecNumber>
    </recommendedName>
    <alternativeName>
        <fullName evidence="7">4-diphosphocytidyl-2C-methyl-D-erythritol synthase</fullName>
    </alternativeName>
    <alternativeName>
        <fullName evidence="7">MEP cytidylyltransferase</fullName>
        <shortName evidence="7">MCT</shortName>
    </alternativeName>
</protein>
<evidence type="ECO:0000256" key="3">
    <source>
        <dbReference type="ARBA" id="ARBA00009789"/>
    </source>
</evidence>